<dbReference type="PANTHER" id="PTHR45737">
    <property type="entry name" value="VON WILLEBRAND FACTOR A DOMAIN-CONTAINING PROTEIN 5A"/>
    <property type="match status" value="1"/>
</dbReference>
<proteinExistence type="predicted"/>
<dbReference type="EMBL" id="LVLJ01000057">
    <property type="protein sequence ID" value="OAE35840.1"/>
    <property type="molecule type" value="Genomic_DNA"/>
</dbReference>
<evidence type="ECO:0000313" key="2">
    <source>
        <dbReference type="Proteomes" id="UP000077202"/>
    </source>
</evidence>
<name>A0A176WRU5_MARPO</name>
<dbReference type="Proteomes" id="UP000077202">
    <property type="component" value="Unassembled WGS sequence"/>
</dbReference>
<reference evidence="1" key="1">
    <citation type="submission" date="2016-03" db="EMBL/GenBank/DDBJ databases">
        <title>Mechanisms controlling the formation of the plant cell surface in tip-growing cells are functionally conserved among land plants.</title>
        <authorList>
            <person name="Honkanen S."/>
            <person name="Jones V.A."/>
            <person name="Morieri G."/>
            <person name="Champion C."/>
            <person name="Hetherington A.J."/>
            <person name="Kelly S."/>
            <person name="Saint-Marcoux D."/>
            <person name="Proust H."/>
            <person name="Prescott H."/>
            <person name="Dolan L."/>
        </authorList>
    </citation>
    <scope>NUCLEOTIDE SEQUENCE [LARGE SCALE GENOMIC DNA]</scope>
    <source>
        <tissue evidence="1">Whole gametophyte</tissue>
    </source>
</reference>
<comment type="caution">
    <text evidence="1">The sequence shown here is derived from an EMBL/GenBank/DDBJ whole genome shotgun (WGS) entry which is preliminary data.</text>
</comment>
<accession>A0A176WRU5</accession>
<keyword evidence="2" id="KW-1185">Reference proteome</keyword>
<dbReference type="PANTHER" id="PTHR45737:SF6">
    <property type="entry name" value="VON WILLEBRAND FACTOR A DOMAIN-CONTAINING PROTEIN 5A"/>
    <property type="match status" value="1"/>
</dbReference>
<gene>
    <name evidence="1" type="ORF">AXG93_4225s1450</name>
</gene>
<protein>
    <submittedName>
        <fullName evidence="1">Uncharacterized protein</fullName>
    </submittedName>
</protein>
<dbReference type="AlphaFoldDB" id="A0A176WRU5"/>
<sequence>METRHSRLSSAKRALHQLRRLMKPNCSPLSLPIQPDHCLRPSLWIRANSGSDHRVWHHQSGIRLEQQVPVKDVGLGTTVHQLAAKKLLQELDEGGRYLHSGEFGVDPQSEPGKFVDVVEREGVRVGLTFEVVGKWTSFVAVEVEESNFELRNSKLLRKGSAPLGFVFPSRLSTRSGVLPDFAFPSRKSRSSQYVRAVVDSLKSLYCSLGKLSGVRLPLGVWEIAVEKTDAWAVETAGEAVWNAVKAWASL</sequence>
<evidence type="ECO:0000313" key="1">
    <source>
        <dbReference type="EMBL" id="OAE35840.1"/>
    </source>
</evidence>
<organism evidence="1 2">
    <name type="scientific">Marchantia polymorpha subsp. ruderalis</name>
    <dbReference type="NCBI Taxonomy" id="1480154"/>
    <lineage>
        <taxon>Eukaryota</taxon>
        <taxon>Viridiplantae</taxon>
        <taxon>Streptophyta</taxon>
        <taxon>Embryophyta</taxon>
        <taxon>Marchantiophyta</taxon>
        <taxon>Marchantiopsida</taxon>
        <taxon>Marchantiidae</taxon>
        <taxon>Marchantiales</taxon>
        <taxon>Marchantiaceae</taxon>
        <taxon>Marchantia</taxon>
    </lineage>
</organism>